<name>A0A8J6P3H2_9FIRM</name>
<evidence type="ECO:0000256" key="6">
    <source>
        <dbReference type="ARBA" id="ARBA00022806"/>
    </source>
</evidence>
<evidence type="ECO:0000256" key="3">
    <source>
        <dbReference type="ARBA" id="ARBA00022705"/>
    </source>
</evidence>
<dbReference type="InterPro" id="IPR007692">
    <property type="entry name" value="DNA_helicase_DnaB"/>
</dbReference>
<evidence type="ECO:0000256" key="4">
    <source>
        <dbReference type="ARBA" id="ARBA00022741"/>
    </source>
</evidence>
<sequence>MAEYTELQFEDGLPYSLEAEQSVLGGILVDPDCLTSVLEILTRSDMFYRKQHAEIYDIFLSMFNLSKPIDFITVLDEVAQAQIFQDDASAKVYLAQLMEMVPSTANIADYCNIVLNRYYRRRLITAAKEIEEYARNEEGSANYLMDMAEQKLYDIRQGKDNSELTPIDKVIIGTYDRLQKLTGEDRDLYLGLSSGFTRLDAMMTGLNKSDLILLAARPGMGKTSFALNIATNVAKKYDKDVVVFSLEMSSEQLVSRVLSSEAQIPSESLRTGVLSTDQWVQLAASADILSKTRMYLDDTPGITVAEVKAKVRRLKNLGLIVIDYLQLMSGSGKSENRVQEVSKITRNLKIMAKELNIPVIVLSQLNRSAEQRPDHKPMLSDLRESGSIEQDADIVMFLFREGYYDKEVENPNVAQCILAKNRHGSTGEVDLAWIGEFTRFGNLEVRRDEPPF</sequence>
<dbReference type="PROSITE" id="PS51199">
    <property type="entry name" value="SF4_HELICASE"/>
    <property type="match status" value="1"/>
</dbReference>
<dbReference type="PANTHER" id="PTHR30153:SF2">
    <property type="entry name" value="REPLICATIVE DNA HELICASE"/>
    <property type="match status" value="1"/>
</dbReference>
<dbReference type="GO" id="GO:0016787">
    <property type="term" value="F:hydrolase activity"/>
    <property type="evidence" value="ECO:0007669"/>
    <property type="project" value="UniProtKB-KW"/>
</dbReference>
<dbReference type="EMBL" id="JACRTL010000002">
    <property type="protein sequence ID" value="MBC8610458.1"/>
    <property type="molecule type" value="Genomic_DNA"/>
</dbReference>
<keyword evidence="8 12" id="KW-0238">DNA-binding</keyword>
<dbReference type="InterPro" id="IPR003593">
    <property type="entry name" value="AAA+_ATPase"/>
</dbReference>
<comment type="catalytic activity">
    <reaction evidence="10 12">
        <text>ATP + H2O = ADP + phosphate + H(+)</text>
        <dbReference type="Rhea" id="RHEA:13065"/>
        <dbReference type="ChEBI" id="CHEBI:15377"/>
        <dbReference type="ChEBI" id="CHEBI:15378"/>
        <dbReference type="ChEBI" id="CHEBI:30616"/>
        <dbReference type="ChEBI" id="CHEBI:43474"/>
        <dbReference type="ChEBI" id="CHEBI:456216"/>
        <dbReference type="EC" id="5.6.2.3"/>
    </reaction>
</comment>
<dbReference type="Gene3D" id="3.40.50.300">
    <property type="entry name" value="P-loop containing nucleotide triphosphate hydrolases"/>
    <property type="match status" value="1"/>
</dbReference>
<feature type="domain" description="SF4 helicase" evidence="13">
    <location>
        <begin position="185"/>
        <end position="447"/>
    </location>
</feature>
<protein>
    <recommendedName>
        <fullName evidence="11 12">Replicative DNA helicase</fullName>
        <ecNumber evidence="11 12">5.6.2.3</ecNumber>
    </recommendedName>
</protein>
<dbReference type="GO" id="GO:0042802">
    <property type="term" value="F:identical protein binding"/>
    <property type="evidence" value="ECO:0007669"/>
    <property type="project" value="UniProtKB-ARBA"/>
</dbReference>
<evidence type="ECO:0000256" key="9">
    <source>
        <dbReference type="ARBA" id="ARBA00023235"/>
    </source>
</evidence>
<dbReference type="SUPFAM" id="SSF48024">
    <property type="entry name" value="N-terminal domain of DnaB helicase"/>
    <property type="match status" value="1"/>
</dbReference>
<dbReference type="InterPro" id="IPR007694">
    <property type="entry name" value="DNA_helicase_DnaB-like_C"/>
</dbReference>
<keyword evidence="5 12" id="KW-0378">Hydrolase</keyword>
<dbReference type="InterPro" id="IPR036185">
    <property type="entry name" value="DNA_heli_DnaB-like_N_sf"/>
</dbReference>
<dbReference type="NCBIfam" id="TIGR00665">
    <property type="entry name" value="DnaB"/>
    <property type="match status" value="1"/>
</dbReference>
<reference evidence="14" key="1">
    <citation type="submission" date="2020-08" db="EMBL/GenBank/DDBJ databases">
        <title>Genome public.</title>
        <authorList>
            <person name="Liu C."/>
            <person name="Sun Q."/>
        </authorList>
    </citation>
    <scope>NUCLEOTIDE SEQUENCE</scope>
    <source>
        <strain evidence="14">NSJ-15</strain>
    </source>
</reference>
<dbReference type="FunFam" id="3.40.50.300:FF:000076">
    <property type="entry name" value="Replicative DNA helicase"/>
    <property type="match status" value="1"/>
</dbReference>
<evidence type="ECO:0000256" key="1">
    <source>
        <dbReference type="ARBA" id="ARBA00008428"/>
    </source>
</evidence>
<dbReference type="GO" id="GO:0043139">
    <property type="term" value="F:5'-3' DNA helicase activity"/>
    <property type="evidence" value="ECO:0007669"/>
    <property type="project" value="UniProtKB-EC"/>
</dbReference>
<dbReference type="Pfam" id="PF00772">
    <property type="entry name" value="DnaB"/>
    <property type="match status" value="1"/>
</dbReference>
<keyword evidence="6 12" id="KW-0347">Helicase</keyword>
<comment type="caution">
    <text evidence="14">The sequence shown here is derived from an EMBL/GenBank/DDBJ whole genome shotgun (WGS) entry which is preliminary data.</text>
</comment>
<dbReference type="InterPro" id="IPR016136">
    <property type="entry name" value="DNA_helicase_N/primase_C"/>
</dbReference>
<dbReference type="GO" id="GO:0005829">
    <property type="term" value="C:cytosol"/>
    <property type="evidence" value="ECO:0007669"/>
    <property type="project" value="TreeGrafter"/>
</dbReference>
<evidence type="ECO:0000256" key="5">
    <source>
        <dbReference type="ARBA" id="ARBA00022801"/>
    </source>
</evidence>
<proteinExistence type="inferred from homology"/>
<dbReference type="SUPFAM" id="SSF52540">
    <property type="entry name" value="P-loop containing nucleoside triphosphate hydrolases"/>
    <property type="match status" value="1"/>
</dbReference>
<evidence type="ECO:0000256" key="11">
    <source>
        <dbReference type="NCBIfam" id="TIGR00665"/>
    </source>
</evidence>
<dbReference type="AlphaFoldDB" id="A0A8J6P3H2"/>
<evidence type="ECO:0000313" key="15">
    <source>
        <dbReference type="Proteomes" id="UP000632659"/>
    </source>
</evidence>
<gene>
    <name evidence="14" type="primary">dnaB</name>
    <name evidence="14" type="ORF">H8702_04895</name>
</gene>
<keyword evidence="7 12" id="KW-0067">ATP-binding</keyword>
<dbReference type="InterPro" id="IPR027417">
    <property type="entry name" value="P-loop_NTPase"/>
</dbReference>
<evidence type="ECO:0000259" key="13">
    <source>
        <dbReference type="PROSITE" id="PS51199"/>
    </source>
</evidence>
<dbReference type="InterPro" id="IPR007693">
    <property type="entry name" value="DNA_helicase_DnaB-like_N"/>
</dbReference>
<dbReference type="CDD" id="cd00984">
    <property type="entry name" value="DnaB_C"/>
    <property type="match status" value="1"/>
</dbReference>
<dbReference type="Pfam" id="PF03796">
    <property type="entry name" value="DnaB_C"/>
    <property type="match status" value="1"/>
</dbReference>
<keyword evidence="9" id="KW-0413">Isomerase</keyword>
<dbReference type="GO" id="GO:1990077">
    <property type="term" value="C:primosome complex"/>
    <property type="evidence" value="ECO:0007669"/>
    <property type="project" value="UniProtKB-UniRule"/>
</dbReference>
<dbReference type="PANTHER" id="PTHR30153">
    <property type="entry name" value="REPLICATIVE DNA HELICASE DNAB"/>
    <property type="match status" value="1"/>
</dbReference>
<evidence type="ECO:0000256" key="2">
    <source>
        <dbReference type="ARBA" id="ARBA00022515"/>
    </source>
</evidence>
<dbReference type="EC" id="5.6.2.3" evidence="11 12"/>
<dbReference type="GO" id="GO:0006269">
    <property type="term" value="P:DNA replication, synthesis of primer"/>
    <property type="evidence" value="ECO:0007669"/>
    <property type="project" value="UniProtKB-UniRule"/>
</dbReference>
<dbReference type="Proteomes" id="UP000632659">
    <property type="component" value="Unassembled WGS sequence"/>
</dbReference>
<comment type="similarity">
    <text evidence="1 12">Belongs to the helicase family. DnaB subfamily.</text>
</comment>
<comment type="function">
    <text evidence="12">The main replicative DNA helicase, it participates in initiation and elongation during chromosome replication. Travels ahead of the DNA replisome, separating dsDNA into templates for DNA synthesis. A processive ATP-dependent 5'-3' DNA helicase it has DNA-dependent ATPase activity.</text>
</comment>
<dbReference type="Gene3D" id="1.10.860.10">
    <property type="entry name" value="DNAb Helicase, Chain A"/>
    <property type="match status" value="1"/>
</dbReference>
<evidence type="ECO:0000256" key="10">
    <source>
        <dbReference type="ARBA" id="ARBA00048954"/>
    </source>
</evidence>
<keyword evidence="15" id="KW-1185">Reference proteome</keyword>
<keyword evidence="3 12" id="KW-0235">DNA replication</keyword>
<evidence type="ECO:0000256" key="8">
    <source>
        <dbReference type="ARBA" id="ARBA00023125"/>
    </source>
</evidence>
<dbReference type="SMART" id="SM00382">
    <property type="entry name" value="AAA"/>
    <property type="match status" value="1"/>
</dbReference>
<accession>A0A8J6P3H2</accession>
<keyword evidence="2 12" id="KW-0639">Primosome</keyword>
<evidence type="ECO:0000256" key="12">
    <source>
        <dbReference type="RuleBase" id="RU362085"/>
    </source>
</evidence>
<dbReference type="GO" id="GO:0005524">
    <property type="term" value="F:ATP binding"/>
    <property type="evidence" value="ECO:0007669"/>
    <property type="project" value="UniProtKB-UniRule"/>
</dbReference>
<evidence type="ECO:0000313" key="14">
    <source>
        <dbReference type="EMBL" id="MBC8610458.1"/>
    </source>
</evidence>
<dbReference type="GO" id="GO:0003677">
    <property type="term" value="F:DNA binding"/>
    <property type="evidence" value="ECO:0007669"/>
    <property type="project" value="UniProtKB-UniRule"/>
</dbReference>
<organism evidence="14 15">
    <name type="scientific">Massiliimalia timonensis</name>
    <dbReference type="NCBI Taxonomy" id="1987501"/>
    <lineage>
        <taxon>Bacteria</taxon>
        <taxon>Bacillati</taxon>
        <taxon>Bacillota</taxon>
        <taxon>Clostridia</taxon>
        <taxon>Eubacteriales</taxon>
        <taxon>Oscillospiraceae</taxon>
        <taxon>Massiliimalia</taxon>
    </lineage>
</organism>
<dbReference type="RefSeq" id="WP_154824844.1">
    <property type="nucleotide sequence ID" value="NZ_JACRTL010000002.1"/>
</dbReference>
<evidence type="ECO:0000256" key="7">
    <source>
        <dbReference type="ARBA" id="ARBA00022840"/>
    </source>
</evidence>
<keyword evidence="4 12" id="KW-0547">Nucleotide-binding</keyword>